<keyword evidence="1" id="KW-0067">ATP-binding</keyword>
<dbReference type="OrthoDB" id="272985at2759"/>
<evidence type="ECO:0000313" key="4">
    <source>
        <dbReference type="Proteomes" id="UP000499080"/>
    </source>
</evidence>
<dbReference type="Pfam" id="PF05970">
    <property type="entry name" value="PIF1"/>
    <property type="match status" value="1"/>
</dbReference>
<protein>
    <recommendedName>
        <fullName evidence="1">ATP-dependent DNA helicase</fullName>
        <ecNumber evidence="1">5.6.2.3</ecNumber>
    </recommendedName>
</protein>
<sequence length="154" mass="17440">MVVLMAGDFRQIPPVITRGTPADEINACLKASPLLEHVKKFNLTTNMRVQLFNDTESGQYTATLLKIGEGRFKTDPNGMITLNERFCKIAHSTEELISKVYPELQVNMGNREWLCERAILAPTNEIVAQINEKKYVTNEGKYYRISIGRYGNGQ</sequence>
<dbReference type="GO" id="GO:0006281">
    <property type="term" value="P:DNA repair"/>
    <property type="evidence" value="ECO:0007669"/>
    <property type="project" value="UniProtKB-KW"/>
</dbReference>
<gene>
    <name evidence="3" type="ORF">AVEN_237434_1</name>
</gene>
<comment type="cofactor">
    <cofactor evidence="1">
        <name>Mg(2+)</name>
        <dbReference type="ChEBI" id="CHEBI:18420"/>
    </cofactor>
</comment>
<dbReference type="GO" id="GO:0005524">
    <property type="term" value="F:ATP binding"/>
    <property type="evidence" value="ECO:0007669"/>
    <property type="project" value="UniProtKB-KW"/>
</dbReference>
<organism evidence="3 4">
    <name type="scientific">Araneus ventricosus</name>
    <name type="common">Orbweaver spider</name>
    <name type="synonym">Epeira ventricosa</name>
    <dbReference type="NCBI Taxonomy" id="182803"/>
    <lineage>
        <taxon>Eukaryota</taxon>
        <taxon>Metazoa</taxon>
        <taxon>Ecdysozoa</taxon>
        <taxon>Arthropoda</taxon>
        <taxon>Chelicerata</taxon>
        <taxon>Arachnida</taxon>
        <taxon>Araneae</taxon>
        <taxon>Araneomorphae</taxon>
        <taxon>Entelegynae</taxon>
        <taxon>Araneoidea</taxon>
        <taxon>Araneidae</taxon>
        <taxon>Araneus</taxon>
    </lineage>
</organism>
<comment type="catalytic activity">
    <reaction evidence="1">
        <text>ATP + H2O = ADP + phosphate + H(+)</text>
        <dbReference type="Rhea" id="RHEA:13065"/>
        <dbReference type="ChEBI" id="CHEBI:15377"/>
        <dbReference type="ChEBI" id="CHEBI:15378"/>
        <dbReference type="ChEBI" id="CHEBI:30616"/>
        <dbReference type="ChEBI" id="CHEBI:43474"/>
        <dbReference type="ChEBI" id="CHEBI:456216"/>
        <dbReference type="EC" id="5.6.2.3"/>
    </reaction>
</comment>
<dbReference type="GO" id="GO:0000723">
    <property type="term" value="P:telomere maintenance"/>
    <property type="evidence" value="ECO:0007669"/>
    <property type="project" value="InterPro"/>
</dbReference>
<keyword evidence="4" id="KW-1185">Reference proteome</keyword>
<dbReference type="GO" id="GO:0043139">
    <property type="term" value="F:5'-3' DNA helicase activity"/>
    <property type="evidence" value="ECO:0007669"/>
    <property type="project" value="UniProtKB-EC"/>
</dbReference>
<dbReference type="PANTHER" id="PTHR10492">
    <property type="match status" value="1"/>
</dbReference>
<dbReference type="GO" id="GO:0006310">
    <property type="term" value="P:DNA recombination"/>
    <property type="evidence" value="ECO:0007669"/>
    <property type="project" value="UniProtKB-KW"/>
</dbReference>
<evidence type="ECO:0000259" key="2">
    <source>
        <dbReference type="Pfam" id="PF05970"/>
    </source>
</evidence>
<evidence type="ECO:0000313" key="3">
    <source>
        <dbReference type="EMBL" id="GBN46171.1"/>
    </source>
</evidence>
<comment type="caution">
    <text evidence="3">The sequence shown here is derived from an EMBL/GenBank/DDBJ whole genome shotgun (WGS) entry which is preliminary data.</text>
</comment>
<dbReference type="PANTHER" id="PTHR10492:SF57">
    <property type="entry name" value="ATP-DEPENDENT DNA HELICASE"/>
    <property type="match status" value="1"/>
</dbReference>
<reference evidence="3 4" key="1">
    <citation type="journal article" date="2019" name="Sci. Rep.">
        <title>Orb-weaving spider Araneus ventricosus genome elucidates the spidroin gene catalogue.</title>
        <authorList>
            <person name="Kono N."/>
            <person name="Nakamura H."/>
            <person name="Ohtoshi R."/>
            <person name="Moran D.A.P."/>
            <person name="Shinohara A."/>
            <person name="Yoshida Y."/>
            <person name="Fujiwara M."/>
            <person name="Mori M."/>
            <person name="Tomita M."/>
            <person name="Arakawa K."/>
        </authorList>
    </citation>
    <scope>NUCLEOTIDE SEQUENCE [LARGE SCALE GENOMIC DNA]</scope>
</reference>
<name>A0A4Y2P481_ARAVE</name>
<feature type="domain" description="DNA helicase Pif1-like DEAD-box helicase" evidence="2">
    <location>
        <begin position="1"/>
        <end position="74"/>
    </location>
</feature>
<keyword evidence="1" id="KW-0378">Hydrolase</keyword>
<dbReference type="GO" id="GO:0016887">
    <property type="term" value="F:ATP hydrolysis activity"/>
    <property type="evidence" value="ECO:0007669"/>
    <property type="project" value="RHEA"/>
</dbReference>
<keyword evidence="1" id="KW-0547">Nucleotide-binding</keyword>
<dbReference type="EC" id="5.6.2.3" evidence="1"/>
<dbReference type="EMBL" id="BGPR01010441">
    <property type="protein sequence ID" value="GBN46171.1"/>
    <property type="molecule type" value="Genomic_DNA"/>
</dbReference>
<accession>A0A4Y2P481</accession>
<keyword evidence="1" id="KW-0347">Helicase</keyword>
<proteinExistence type="inferred from homology"/>
<keyword evidence="1" id="KW-0234">DNA repair</keyword>
<comment type="similarity">
    <text evidence="1">Belongs to the helicase family.</text>
</comment>
<keyword evidence="1" id="KW-0227">DNA damage</keyword>
<keyword evidence="1" id="KW-0233">DNA recombination</keyword>
<dbReference type="InterPro" id="IPR010285">
    <property type="entry name" value="DNA_helicase_pif1-like_DEAD"/>
</dbReference>
<evidence type="ECO:0000256" key="1">
    <source>
        <dbReference type="RuleBase" id="RU363044"/>
    </source>
</evidence>
<dbReference type="AlphaFoldDB" id="A0A4Y2P481"/>
<dbReference type="Proteomes" id="UP000499080">
    <property type="component" value="Unassembled WGS sequence"/>
</dbReference>